<evidence type="ECO:0000256" key="1">
    <source>
        <dbReference type="SAM" id="Phobius"/>
    </source>
</evidence>
<feature type="transmembrane region" description="Helical" evidence="1">
    <location>
        <begin position="51"/>
        <end position="72"/>
    </location>
</feature>
<sequence length="90" mass="10010">MTISKVQHAVSVLWPSFLLASAATVVLFTVFDPQAIAACMGIEHLERTAAYTVGFFVLWTMNLASSMLTLYFQRPVHVPVIVEPRDLDLD</sequence>
<dbReference type="OrthoDB" id="6197657at2"/>
<protein>
    <recommendedName>
        <fullName evidence="4">Transmembrane protein</fullName>
    </recommendedName>
</protein>
<dbReference type="EMBL" id="SLWY01000009">
    <property type="protein sequence ID" value="TCO81239.1"/>
    <property type="molecule type" value="Genomic_DNA"/>
</dbReference>
<evidence type="ECO:0000313" key="2">
    <source>
        <dbReference type="EMBL" id="TCO81239.1"/>
    </source>
</evidence>
<organism evidence="2 3">
    <name type="scientific">Plasticicumulans lactativorans</name>
    <dbReference type="NCBI Taxonomy" id="1133106"/>
    <lineage>
        <taxon>Bacteria</taxon>
        <taxon>Pseudomonadati</taxon>
        <taxon>Pseudomonadota</taxon>
        <taxon>Gammaproteobacteria</taxon>
        <taxon>Candidatus Competibacteraceae</taxon>
        <taxon>Plasticicumulans</taxon>
    </lineage>
</organism>
<accession>A0A4R2LAJ8</accession>
<reference evidence="2 3" key="1">
    <citation type="submission" date="2019-03" db="EMBL/GenBank/DDBJ databases">
        <title>Genomic Encyclopedia of Type Strains, Phase IV (KMG-IV): sequencing the most valuable type-strain genomes for metagenomic binning, comparative biology and taxonomic classification.</title>
        <authorList>
            <person name="Goeker M."/>
        </authorList>
    </citation>
    <scope>NUCLEOTIDE SEQUENCE [LARGE SCALE GENOMIC DNA]</scope>
    <source>
        <strain evidence="2 3">DSM 25287</strain>
    </source>
</reference>
<comment type="caution">
    <text evidence="2">The sequence shown here is derived from an EMBL/GenBank/DDBJ whole genome shotgun (WGS) entry which is preliminary data.</text>
</comment>
<feature type="transmembrane region" description="Helical" evidence="1">
    <location>
        <begin position="12"/>
        <end position="31"/>
    </location>
</feature>
<dbReference type="AlphaFoldDB" id="A0A4R2LAJ8"/>
<evidence type="ECO:0000313" key="3">
    <source>
        <dbReference type="Proteomes" id="UP000295765"/>
    </source>
</evidence>
<dbReference type="Proteomes" id="UP000295765">
    <property type="component" value="Unassembled WGS sequence"/>
</dbReference>
<keyword evidence="1" id="KW-1133">Transmembrane helix</keyword>
<dbReference type="RefSeq" id="WP_132541888.1">
    <property type="nucleotide sequence ID" value="NZ_SLWY01000009.1"/>
</dbReference>
<proteinExistence type="predicted"/>
<gene>
    <name evidence="2" type="ORF">EV699_10981</name>
</gene>
<keyword evidence="1" id="KW-0812">Transmembrane</keyword>
<evidence type="ECO:0008006" key="4">
    <source>
        <dbReference type="Google" id="ProtNLM"/>
    </source>
</evidence>
<keyword evidence="3" id="KW-1185">Reference proteome</keyword>
<keyword evidence="1" id="KW-0472">Membrane</keyword>
<name>A0A4R2LAJ8_9GAMM</name>